<dbReference type="InterPro" id="IPR036291">
    <property type="entry name" value="NAD(P)-bd_dom_sf"/>
</dbReference>
<dbReference type="EMBL" id="VUMU01000012">
    <property type="protein sequence ID" value="MST58595.1"/>
    <property type="molecule type" value="Genomic_DNA"/>
</dbReference>
<dbReference type="GO" id="GO:0016491">
    <property type="term" value="F:oxidoreductase activity"/>
    <property type="evidence" value="ECO:0007669"/>
    <property type="project" value="UniProtKB-KW"/>
</dbReference>
<dbReference type="NCBIfam" id="NF047420">
    <property type="entry name" value="EF_P_mod_YmfI"/>
    <property type="match status" value="1"/>
</dbReference>
<dbReference type="CDD" id="cd05233">
    <property type="entry name" value="SDR_c"/>
    <property type="match status" value="1"/>
</dbReference>
<dbReference type="RefSeq" id="WP_154496773.1">
    <property type="nucleotide sequence ID" value="NZ_VUMU01000012.1"/>
</dbReference>
<evidence type="ECO:0000256" key="2">
    <source>
        <dbReference type="ARBA" id="ARBA00023002"/>
    </source>
</evidence>
<keyword evidence="3" id="KW-0443">Lipid metabolism</keyword>
<organism evidence="5 6">
    <name type="scientific">Waltera intestinalis</name>
    <dbReference type="NCBI Taxonomy" id="2606635"/>
    <lineage>
        <taxon>Bacteria</taxon>
        <taxon>Bacillati</taxon>
        <taxon>Bacillota</taxon>
        <taxon>Clostridia</taxon>
        <taxon>Lachnospirales</taxon>
        <taxon>Lachnospiraceae</taxon>
        <taxon>Waltera</taxon>
    </lineage>
</organism>
<accession>A0A6L5YK06</accession>
<dbReference type="PRINTS" id="PR00081">
    <property type="entry name" value="GDHRDH"/>
</dbReference>
<dbReference type="PROSITE" id="PS00061">
    <property type="entry name" value="ADH_SHORT"/>
    <property type="match status" value="1"/>
</dbReference>
<dbReference type="AlphaFoldDB" id="A0A6L5YK06"/>
<dbReference type="FunFam" id="3.40.50.720:FF:000173">
    <property type="entry name" value="3-oxoacyl-[acyl-carrier protein] reductase"/>
    <property type="match status" value="1"/>
</dbReference>
<dbReference type="PRINTS" id="PR00080">
    <property type="entry name" value="SDRFAMILY"/>
</dbReference>
<dbReference type="PANTHER" id="PTHR42879">
    <property type="entry name" value="3-OXOACYL-(ACYL-CARRIER-PROTEIN) REDUCTASE"/>
    <property type="match status" value="1"/>
</dbReference>
<keyword evidence="6" id="KW-1185">Reference proteome</keyword>
<dbReference type="InterPro" id="IPR050259">
    <property type="entry name" value="SDR"/>
</dbReference>
<sequence>MNITKNAPLAMVTGASRGIGRAIAEALAGAGYDLILTCCHTLPELQEAAASLEEKYGITCTAVTADASDPSAIEKIFASLDHLDVLVNNAGISYIGLLTDMSVDEWQHIINTNLSSCFYTSRLAIPLMLQKHSGCIINISSVWGNVGASMEVAYSASKGGVNSFTKALAKELAPSNIQVNAISCGVIDTAMNHCFSPEEMDTLRKEIPADRLGQPEEVGQLVLQLIQAPTYLTGQILTLDGGWQ</sequence>
<name>A0A6L5YK06_9FIRM</name>
<comment type="caution">
    <text evidence="5">The sequence shown here is derived from an EMBL/GenBank/DDBJ whole genome shotgun (WGS) entry which is preliminary data.</text>
</comment>
<dbReference type="InterPro" id="IPR002347">
    <property type="entry name" value="SDR_fam"/>
</dbReference>
<gene>
    <name evidence="5" type="ORF">FYJ59_10160</name>
</gene>
<evidence type="ECO:0000256" key="4">
    <source>
        <dbReference type="RuleBase" id="RU000363"/>
    </source>
</evidence>
<dbReference type="Proteomes" id="UP000476055">
    <property type="component" value="Unassembled WGS sequence"/>
</dbReference>
<dbReference type="Gene3D" id="3.40.50.720">
    <property type="entry name" value="NAD(P)-binding Rossmann-like Domain"/>
    <property type="match status" value="1"/>
</dbReference>
<dbReference type="Pfam" id="PF00106">
    <property type="entry name" value="adh_short"/>
    <property type="match status" value="1"/>
</dbReference>
<evidence type="ECO:0000256" key="1">
    <source>
        <dbReference type="ARBA" id="ARBA00006484"/>
    </source>
</evidence>
<dbReference type="GO" id="GO:0032787">
    <property type="term" value="P:monocarboxylic acid metabolic process"/>
    <property type="evidence" value="ECO:0007669"/>
    <property type="project" value="UniProtKB-ARBA"/>
</dbReference>
<protein>
    <submittedName>
        <fullName evidence="5">SDR family oxidoreductase</fullName>
    </submittedName>
</protein>
<evidence type="ECO:0000313" key="6">
    <source>
        <dbReference type="Proteomes" id="UP000476055"/>
    </source>
</evidence>
<dbReference type="SUPFAM" id="SSF51735">
    <property type="entry name" value="NAD(P)-binding Rossmann-fold domains"/>
    <property type="match status" value="1"/>
</dbReference>
<dbReference type="PANTHER" id="PTHR42879:SF2">
    <property type="entry name" value="3-OXOACYL-[ACYL-CARRIER-PROTEIN] REDUCTASE FABG"/>
    <property type="match status" value="1"/>
</dbReference>
<keyword evidence="2" id="KW-0560">Oxidoreductase</keyword>
<dbReference type="GO" id="GO:0008202">
    <property type="term" value="P:steroid metabolic process"/>
    <property type="evidence" value="ECO:0007669"/>
    <property type="project" value="UniProtKB-KW"/>
</dbReference>
<dbReference type="InterPro" id="IPR020904">
    <property type="entry name" value="Sc_DH/Rdtase_CS"/>
</dbReference>
<reference evidence="5 6" key="1">
    <citation type="submission" date="2019-08" db="EMBL/GenBank/DDBJ databases">
        <title>In-depth cultivation of the pig gut microbiome towards novel bacterial diversity and tailored functional studies.</title>
        <authorList>
            <person name="Wylensek D."/>
            <person name="Hitch T.C.A."/>
            <person name="Clavel T."/>
        </authorList>
    </citation>
    <scope>NUCLEOTIDE SEQUENCE [LARGE SCALE GENOMIC DNA]</scope>
    <source>
        <strain evidence="5 6">WCA3-601-WT-6H</strain>
    </source>
</reference>
<proteinExistence type="inferred from homology"/>
<evidence type="ECO:0000313" key="5">
    <source>
        <dbReference type="EMBL" id="MST58595.1"/>
    </source>
</evidence>
<comment type="similarity">
    <text evidence="1 4">Belongs to the short-chain dehydrogenases/reductases (SDR) family.</text>
</comment>
<evidence type="ECO:0000256" key="3">
    <source>
        <dbReference type="ARBA" id="ARBA00023221"/>
    </source>
</evidence>
<keyword evidence="3" id="KW-0753">Steroid metabolism</keyword>